<dbReference type="InterPro" id="IPR035901">
    <property type="entry name" value="GIY-YIG_endonuc_sf"/>
</dbReference>
<dbReference type="STRING" id="105785.A0A2J7QX96"/>
<evidence type="ECO:0008006" key="4">
    <source>
        <dbReference type="Google" id="ProtNLM"/>
    </source>
</evidence>
<dbReference type="EMBL" id="NEVH01009384">
    <property type="protein sequence ID" value="PNF33207.1"/>
    <property type="molecule type" value="Genomic_DNA"/>
</dbReference>
<protein>
    <recommendedName>
        <fullName evidence="4">Reverse transcriptase domain-containing protein</fullName>
    </recommendedName>
</protein>
<keyword evidence="1" id="KW-0812">Transmembrane</keyword>
<keyword evidence="1" id="KW-1133">Transmembrane helix</keyword>
<sequence length="298" mass="34494">MVANCTSFLYFSIPLLLFTLASICLYSSKFQHLFYTSIYSLTLNTICFGLRGPSSGVLLQIFNQDLVKTILIKHQIIAYFRYVGDILIIYDPNKTNIIHTLNEFNKAQPTINFTMEKEEHQSISFLDLVIHRNDRTLECAIYRKPTQTDIIPISSCHPMNTNDQAQNTQENSQNQKSKWRTLTYSGKEVRKIKRLFRDTKIKLAFSTQNTIQNILKPKSQMDKYNRSGIYQIKCLDCPLKYAGQTGRTFKTRYKEHIHDIKSNNSNSGYSSHILNTGHRYGTLTDTVETITTEKMENI</sequence>
<name>A0A2J7QX96_9NEOP</name>
<evidence type="ECO:0000313" key="2">
    <source>
        <dbReference type="EMBL" id="PNF33207.1"/>
    </source>
</evidence>
<dbReference type="Proteomes" id="UP000235965">
    <property type="component" value="Unassembled WGS sequence"/>
</dbReference>
<evidence type="ECO:0000256" key="1">
    <source>
        <dbReference type="SAM" id="Phobius"/>
    </source>
</evidence>
<gene>
    <name evidence="2" type="ORF">B7P43_G11691</name>
</gene>
<dbReference type="Gene3D" id="3.40.1440.10">
    <property type="entry name" value="GIY-YIG endonuclease"/>
    <property type="match status" value="1"/>
</dbReference>
<accession>A0A2J7QX96</accession>
<dbReference type="PANTHER" id="PTHR21301:SF10">
    <property type="entry name" value="REVERSE TRANSCRIPTASE DOMAIN-CONTAINING PROTEIN"/>
    <property type="match status" value="1"/>
</dbReference>
<organism evidence="2 3">
    <name type="scientific">Cryptotermes secundus</name>
    <dbReference type="NCBI Taxonomy" id="105785"/>
    <lineage>
        <taxon>Eukaryota</taxon>
        <taxon>Metazoa</taxon>
        <taxon>Ecdysozoa</taxon>
        <taxon>Arthropoda</taxon>
        <taxon>Hexapoda</taxon>
        <taxon>Insecta</taxon>
        <taxon>Pterygota</taxon>
        <taxon>Neoptera</taxon>
        <taxon>Polyneoptera</taxon>
        <taxon>Dictyoptera</taxon>
        <taxon>Blattodea</taxon>
        <taxon>Blattoidea</taxon>
        <taxon>Termitoidae</taxon>
        <taxon>Kalotermitidae</taxon>
        <taxon>Cryptotermitinae</taxon>
        <taxon>Cryptotermes</taxon>
    </lineage>
</organism>
<reference evidence="2 3" key="1">
    <citation type="submission" date="2017-12" db="EMBL/GenBank/DDBJ databases">
        <title>Hemimetabolous genomes reveal molecular basis of termite eusociality.</title>
        <authorList>
            <person name="Harrison M.C."/>
            <person name="Jongepier E."/>
            <person name="Robertson H.M."/>
            <person name="Arning N."/>
            <person name="Bitard-Feildel T."/>
            <person name="Chao H."/>
            <person name="Childers C.P."/>
            <person name="Dinh H."/>
            <person name="Doddapaneni H."/>
            <person name="Dugan S."/>
            <person name="Gowin J."/>
            <person name="Greiner C."/>
            <person name="Han Y."/>
            <person name="Hu H."/>
            <person name="Hughes D.S.T."/>
            <person name="Huylmans A.-K."/>
            <person name="Kemena C."/>
            <person name="Kremer L.P.M."/>
            <person name="Lee S.L."/>
            <person name="Lopez-Ezquerra A."/>
            <person name="Mallet L."/>
            <person name="Monroy-Kuhn J.M."/>
            <person name="Moser A."/>
            <person name="Murali S.C."/>
            <person name="Muzny D.M."/>
            <person name="Otani S."/>
            <person name="Piulachs M.-D."/>
            <person name="Poelchau M."/>
            <person name="Qu J."/>
            <person name="Schaub F."/>
            <person name="Wada-Katsumata A."/>
            <person name="Worley K.C."/>
            <person name="Xie Q."/>
            <person name="Ylla G."/>
            <person name="Poulsen M."/>
            <person name="Gibbs R.A."/>
            <person name="Schal C."/>
            <person name="Richards S."/>
            <person name="Belles X."/>
            <person name="Korb J."/>
            <person name="Bornberg-Bauer E."/>
        </authorList>
    </citation>
    <scope>NUCLEOTIDE SEQUENCE [LARGE SCALE GENOMIC DNA]</scope>
    <source>
        <tissue evidence="2">Whole body</tissue>
    </source>
</reference>
<comment type="caution">
    <text evidence="2">The sequence shown here is derived from an EMBL/GenBank/DDBJ whole genome shotgun (WGS) entry which is preliminary data.</text>
</comment>
<dbReference type="PANTHER" id="PTHR21301">
    <property type="entry name" value="REVERSE TRANSCRIPTASE"/>
    <property type="match status" value="1"/>
</dbReference>
<feature type="transmembrane region" description="Helical" evidence="1">
    <location>
        <begin position="6"/>
        <end position="26"/>
    </location>
</feature>
<keyword evidence="3" id="KW-1185">Reference proteome</keyword>
<keyword evidence="1" id="KW-0472">Membrane</keyword>
<dbReference type="OrthoDB" id="10063405at2759"/>
<dbReference type="AlphaFoldDB" id="A0A2J7QX96"/>
<evidence type="ECO:0000313" key="3">
    <source>
        <dbReference type="Proteomes" id="UP000235965"/>
    </source>
</evidence>
<proteinExistence type="predicted"/>
<dbReference type="InParanoid" id="A0A2J7QX96"/>